<reference evidence="4" key="2">
    <citation type="submission" date="2020-09" db="EMBL/GenBank/DDBJ databases">
        <authorList>
            <person name="Sun Q."/>
            <person name="Kim S."/>
        </authorList>
    </citation>
    <scope>NUCLEOTIDE SEQUENCE</scope>
    <source>
        <strain evidence="4">KCTC 12113</strain>
    </source>
</reference>
<dbReference type="Proteomes" id="UP000634668">
    <property type="component" value="Unassembled WGS sequence"/>
</dbReference>
<protein>
    <submittedName>
        <fullName evidence="4">Antitoxin ParD1</fullName>
    </submittedName>
</protein>
<dbReference type="EMBL" id="BMWP01000022">
    <property type="protein sequence ID" value="GGW42495.1"/>
    <property type="molecule type" value="Genomic_DNA"/>
</dbReference>
<evidence type="ECO:0000313" key="5">
    <source>
        <dbReference type="Proteomes" id="UP000634668"/>
    </source>
</evidence>
<evidence type="ECO:0000313" key="4">
    <source>
        <dbReference type="EMBL" id="GGW42495.1"/>
    </source>
</evidence>
<evidence type="ECO:0000256" key="3">
    <source>
        <dbReference type="SAM" id="Coils"/>
    </source>
</evidence>
<proteinExistence type="inferred from homology"/>
<keyword evidence="5" id="KW-1185">Reference proteome</keyword>
<keyword evidence="3" id="KW-0175">Coiled coil</keyword>
<dbReference type="RefSeq" id="WP_026813941.1">
    <property type="nucleotide sequence ID" value="NZ_BMWP01000022.1"/>
</dbReference>
<dbReference type="InterPro" id="IPR038296">
    <property type="entry name" value="ParD_sf"/>
</dbReference>
<dbReference type="AlphaFoldDB" id="A0A918MNS6"/>
<dbReference type="PANTHER" id="PTHR36582:SF2">
    <property type="entry name" value="ANTITOXIN PARD"/>
    <property type="match status" value="1"/>
</dbReference>
<dbReference type="Gene3D" id="6.10.10.120">
    <property type="entry name" value="Antitoxin ParD1-like"/>
    <property type="match status" value="1"/>
</dbReference>
<dbReference type="SUPFAM" id="SSF47598">
    <property type="entry name" value="Ribbon-helix-helix"/>
    <property type="match status" value="1"/>
</dbReference>
<accession>A0A918MNS6</accession>
<keyword evidence="2" id="KW-1277">Toxin-antitoxin system</keyword>
<dbReference type="Pfam" id="PF03693">
    <property type="entry name" value="ParD_antitoxin"/>
    <property type="match status" value="1"/>
</dbReference>
<gene>
    <name evidence="4" type="primary">parD-1</name>
    <name evidence="4" type="ORF">GCM10007383_28830</name>
</gene>
<name>A0A918MNS6_9FLAO</name>
<evidence type="ECO:0000256" key="1">
    <source>
        <dbReference type="ARBA" id="ARBA00008580"/>
    </source>
</evidence>
<sequence length="82" mass="9327">MSRNTSITLGRHFEDIVEKGIASGRYASVSEVIRAGLRLLEEEENRIEALRKALVAGEESGFVEHFDSEAFLDEMHRKHRAQ</sequence>
<organism evidence="4 5">
    <name type="scientific">Arenibacter certesii</name>
    <dbReference type="NCBI Taxonomy" id="228955"/>
    <lineage>
        <taxon>Bacteria</taxon>
        <taxon>Pseudomonadati</taxon>
        <taxon>Bacteroidota</taxon>
        <taxon>Flavobacteriia</taxon>
        <taxon>Flavobacteriales</taxon>
        <taxon>Flavobacteriaceae</taxon>
        <taxon>Arenibacter</taxon>
    </lineage>
</organism>
<comment type="caution">
    <text evidence="4">The sequence shown here is derived from an EMBL/GenBank/DDBJ whole genome shotgun (WGS) entry which is preliminary data.</text>
</comment>
<dbReference type="PANTHER" id="PTHR36582">
    <property type="entry name" value="ANTITOXIN PARD"/>
    <property type="match status" value="1"/>
</dbReference>
<reference evidence="4" key="1">
    <citation type="journal article" date="2014" name="Int. J. Syst. Evol. Microbiol.">
        <title>Complete genome sequence of Corynebacterium casei LMG S-19264T (=DSM 44701T), isolated from a smear-ripened cheese.</title>
        <authorList>
            <consortium name="US DOE Joint Genome Institute (JGI-PGF)"/>
            <person name="Walter F."/>
            <person name="Albersmeier A."/>
            <person name="Kalinowski J."/>
            <person name="Ruckert C."/>
        </authorList>
    </citation>
    <scope>NUCLEOTIDE SEQUENCE</scope>
    <source>
        <strain evidence="4">KCTC 12113</strain>
    </source>
</reference>
<dbReference type="InterPro" id="IPR010985">
    <property type="entry name" value="Ribbon_hlx_hlx"/>
</dbReference>
<feature type="coiled-coil region" evidence="3">
    <location>
        <begin position="33"/>
        <end position="60"/>
    </location>
</feature>
<comment type="similarity">
    <text evidence="1">Belongs to the ParD antitoxin family.</text>
</comment>
<dbReference type="NCBIfam" id="TIGR02606">
    <property type="entry name" value="antidote_CC2985"/>
    <property type="match status" value="1"/>
</dbReference>
<evidence type="ECO:0000256" key="2">
    <source>
        <dbReference type="ARBA" id="ARBA00022649"/>
    </source>
</evidence>
<dbReference type="InterPro" id="IPR022789">
    <property type="entry name" value="ParD"/>
</dbReference>
<dbReference type="GO" id="GO:0006355">
    <property type="term" value="P:regulation of DNA-templated transcription"/>
    <property type="evidence" value="ECO:0007669"/>
    <property type="project" value="InterPro"/>
</dbReference>